<dbReference type="AlphaFoldDB" id="A0A1S1U8V3"/>
<dbReference type="Pfam" id="PF20036">
    <property type="entry name" value="Gp13-like"/>
    <property type="match status" value="1"/>
</dbReference>
<proteinExistence type="predicted"/>
<evidence type="ECO:0000313" key="1">
    <source>
        <dbReference type="EMBL" id="OHV96201.1"/>
    </source>
</evidence>
<dbReference type="InterPro" id="IPR045404">
    <property type="entry name" value="Gp13-like"/>
</dbReference>
<comment type="caution">
    <text evidence="1">The sequence shown here is derived from an EMBL/GenBank/DDBJ whole genome shotgun (WGS) entry which is preliminary data.</text>
</comment>
<dbReference type="RefSeq" id="WP_071077693.1">
    <property type="nucleotide sequence ID" value="NZ_LFKP01000008.1"/>
</dbReference>
<accession>A0A1S1U8V3</accession>
<evidence type="ECO:0008006" key="3">
    <source>
        <dbReference type="Google" id="ProtNLM"/>
    </source>
</evidence>
<name>A0A1S1U8V3_9BURK</name>
<dbReference type="EMBL" id="LFKP01000008">
    <property type="protein sequence ID" value="OHV96201.1"/>
    <property type="molecule type" value="Genomic_DNA"/>
</dbReference>
<organism evidence="1 2">
    <name type="scientific">Janthinobacterium lividum</name>
    <dbReference type="NCBI Taxonomy" id="29581"/>
    <lineage>
        <taxon>Bacteria</taxon>
        <taxon>Pseudomonadati</taxon>
        <taxon>Pseudomonadota</taxon>
        <taxon>Betaproteobacteria</taxon>
        <taxon>Burkholderiales</taxon>
        <taxon>Oxalobacteraceae</taxon>
        <taxon>Janthinobacterium</taxon>
    </lineage>
</organism>
<gene>
    <name evidence="1" type="ORF">AKG95_15475</name>
</gene>
<evidence type="ECO:0000313" key="2">
    <source>
        <dbReference type="Proteomes" id="UP000179840"/>
    </source>
</evidence>
<reference evidence="1 2" key="1">
    <citation type="submission" date="2015-06" db="EMBL/GenBank/DDBJ databases">
        <title>Draft genome sequencing of a biphenyl-degrading bacterium, Janthinobacterium lividum MEG1.</title>
        <authorList>
            <person name="Shimodaira J."/>
            <person name="Hatta T."/>
        </authorList>
    </citation>
    <scope>NUCLEOTIDE SEQUENCE [LARGE SCALE GENOMIC DNA]</scope>
    <source>
        <strain evidence="1 2">MEG1</strain>
    </source>
</reference>
<protein>
    <recommendedName>
        <fullName evidence="3">Major capsid protein</fullName>
    </recommendedName>
</protein>
<sequence>MSLSQMQVFNKYIMPATIETLAQMVDKFNAASNGAIRLTTEGFEGDFLQESFFAAIHSAQRRVNRYGANGVAASTDLTQLKHNSVKIAGGFGPIRFEPSQMTWLHKPTAEGIEVASRNFAEAMLADQLNTAILALVAAISNNANTVNDVSATRGVDYIAMNEAHGKFGDHSGNLVAQIMNGTTFHKLIGANLANATQLFQAQNVRVVDVLGKPVVVTDAPALYSAAVGPAPGPAAPAKLRVLSLAEGAATVTDGSDIISNIETTNGNQRIETTMQVDYTFGLGLKGYTWDEASGGKSPSDAALGTGSNWDKVATSDKHTAGVITIGDATK</sequence>
<dbReference type="Proteomes" id="UP000179840">
    <property type="component" value="Unassembled WGS sequence"/>
</dbReference>